<gene>
    <name evidence="14 17" type="primary">mrdA</name>
    <name evidence="17" type="ORF">QC825_07740</name>
</gene>
<feature type="domain" description="Penicillin-binding protein dimerisation" evidence="16">
    <location>
        <begin position="66"/>
        <end position="238"/>
    </location>
</feature>
<dbReference type="InterPro" id="IPR001460">
    <property type="entry name" value="PCN-bd_Tpept"/>
</dbReference>
<keyword evidence="7 14" id="KW-0812">Transmembrane</keyword>
<accession>A0ABU1GV77</accession>
<evidence type="ECO:0000256" key="10">
    <source>
        <dbReference type="ARBA" id="ARBA00022984"/>
    </source>
</evidence>
<dbReference type="Gene3D" id="3.40.710.10">
    <property type="entry name" value="DD-peptidase/beta-lactamase superfamily"/>
    <property type="match status" value="1"/>
</dbReference>
<evidence type="ECO:0000256" key="13">
    <source>
        <dbReference type="ARBA" id="ARBA00023316"/>
    </source>
</evidence>
<evidence type="ECO:0000256" key="8">
    <source>
        <dbReference type="ARBA" id="ARBA00022801"/>
    </source>
</evidence>
<dbReference type="GO" id="GO:0009002">
    <property type="term" value="F:serine-type D-Ala-D-Ala carboxypeptidase activity"/>
    <property type="evidence" value="ECO:0007669"/>
    <property type="project" value="UniProtKB-EC"/>
</dbReference>
<comment type="similarity">
    <text evidence="14">Belongs to the transpeptidase family. MrdA subfamily.</text>
</comment>
<dbReference type="RefSeq" id="WP_251589887.1">
    <property type="nucleotide sequence ID" value="NZ_JAMLJI010000001.1"/>
</dbReference>
<evidence type="ECO:0000256" key="6">
    <source>
        <dbReference type="ARBA" id="ARBA00022670"/>
    </source>
</evidence>
<dbReference type="EC" id="3.4.16.4" evidence="14"/>
<dbReference type="InterPro" id="IPR050515">
    <property type="entry name" value="Beta-lactam/transpept"/>
</dbReference>
<dbReference type="InterPro" id="IPR017790">
    <property type="entry name" value="Penicillin-binding_protein_2"/>
</dbReference>
<evidence type="ECO:0000256" key="4">
    <source>
        <dbReference type="ARBA" id="ARBA00022519"/>
    </source>
</evidence>
<sequence>MRSRRRATLNNTQEELGLFRRRSIVAMVVVLIMLSTLVGRLVYLQVIKHDVFITRSDSNRMRVEPLPPNRGLIFDRNHKVLAENRPTYNLTIVRERADDLDQTLDLLVDILGLSDDKIDTFKKRSRQRQRPYQPALLMSDLSEAQIASLAVNRYRLPGVSVEAQLLRYYPESVAMSHVLGYVGRISESDLERLDSSNYAGTHFVGKLGVERFYENELHGKVGYRTVETNARGRALRELDRTPPESGRNLTLTIDSDLQALGYKLLTGKRGAIVAINPQTGGILAMVSTPGYDTNQFVTGIDSKSYRALQDDLDLPLYNRAVRGQYPPASTVKPYMSLAGLENGVITPQTTVYDPGYYKLPNDSRRYRNWLRWGHGRVDMRRAIRVSNDTYFYTVAHRLGISRLSEFMHRFGYGEAHSLDVWGAQSGIMPSQEWKRGRFGKPWYPGETLSVGIGQGYWLATPLQMATAASVLANKGKWIRPHLAKEIGDTEVAPPFPETPPDIELKNSNWWNLVDQGLEDVIQSGEGTARSLQQGLQYTMAGKTGTAQVFTLGQNQKYNASELRERLRDHALFIAFAPVDDPQIAIALIIENGGGDHLAAPIGRKMLDEWLLLRLDKADSETPRLDELARGASDH</sequence>
<evidence type="ECO:0000313" key="17">
    <source>
        <dbReference type="EMBL" id="MDR5895958.1"/>
    </source>
</evidence>
<comment type="function">
    <text evidence="14">Catalyzes cross-linking of the peptidoglycan cell wall.</text>
</comment>
<keyword evidence="4 14" id="KW-0997">Cell inner membrane</keyword>
<dbReference type="NCBIfam" id="TIGR03423">
    <property type="entry name" value="pbp2_mrdA"/>
    <property type="match status" value="1"/>
</dbReference>
<evidence type="ECO:0000256" key="1">
    <source>
        <dbReference type="ARBA" id="ARBA00004167"/>
    </source>
</evidence>
<evidence type="ECO:0000256" key="11">
    <source>
        <dbReference type="ARBA" id="ARBA00022989"/>
    </source>
</evidence>
<dbReference type="InterPro" id="IPR005311">
    <property type="entry name" value="PBP_dimer"/>
</dbReference>
<organism evidence="17 18">
    <name type="scientific">Larsenimonas suaedae</name>
    <dbReference type="NCBI Taxonomy" id="1851019"/>
    <lineage>
        <taxon>Bacteria</taxon>
        <taxon>Pseudomonadati</taxon>
        <taxon>Pseudomonadota</taxon>
        <taxon>Gammaproteobacteria</taxon>
        <taxon>Oceanospirillales</taxon>
        <taxon>Halomonadaceae</taxon>
        <taxon>Larsenimonas</taxon>
    </lineage>
</organism>
<keyword evidence="11 14" id="KW-1133">Transmembrane helix</keyword>
<comment type="subcellular location">
    <subcellularLocation>
        <location evidence="14">Cell inner membrane</location>
        <topology evidence="14">Single-pass membrane protein</topology>
    </subcellularLocation>
    <subcellularLocation>
        <location evidence="2">Cell membrane</location>
    </subcellularLocation>
    <subcellularLocation>
        <location evidence="1">Membrane</location>
        <topology evidence="1">Single-pass membrane protein</topology>
    </subcellularLocation>
</comment>
<feature type="transmembrane region" description="Helical" evidence="14">
    <location>
        <begin position="24"/>
        <end position="43"/>
    </location>
</feature>
<evidence type="ECO:0000256" key="5">
    <source>
        <dbReference type="ARBA" id="ARBA00022645"/>
    </source>
</evidence>
<proteinExistence type="inferred from homology"/>
<keyword evidence="6 14" id="KW-0645">Protease</keyword>
<comment type="caution">
    <text evidence="17">The sequence shown here is derived from an EMBL/GenBank/DDBJ whole genome shotgun (WGS) entry which is preliminary data.</text>
</comment>
<dbReference type="SUPFAM" id="SSF56601">
    <property type="entry name" value="beta-lactamase/transpeptidase-like"/>
    <property type="match status" value="1"/>
</dbReference>
<name>A0ABU1GV77_9GAMM</name>
<dbReference type="PANTHER" id="PTHR30627">
    <property type="entry name" value="PEPTIDOGLYCAN D,D-TRANSPEPTIDASE"/>
    <property type="match status" value="1"/>
</dbReference>
<comment type="catalytic activity">
    <reaction evidence="14">
        <text>Preferential cleavage: (Ac)2-L-Lys-D-Ala-|-D-Ala. Also transpeptidation of peptidyl-alanyl moieties that are N-acyl substituents of D-alanine.</text>
        <dbReference type="EC" id="3.4.16.4"/>
    </reaction>
</comment>
<keyword evidence="12 14" id="KW-0472">Membrane</keyword>
<evidence type="ECO:0000256" key="12">
    <source>
        <dbReference type="ARBA" id="ARBA00023136"/>
    </source>
</evidence>
<dbReference type="Proteomes" id="UP001269375">
    <property type="component" value="Unassembled WGS sequence"/>
</dbReference>
<evidence type="ECO:0000259" key="16">
    <source>
        <dbReference type="Pfam" id="PF03717"/>
    </source>
</evidence>
<dbReference type="HAMAP" id="MF_02081">
    <property type="entry name" value="MrdA_transpept"/>
    <property type="match status" value="1"/>
</dbReference>
<keyword evidence="10 14" id="KW-0573">Peptidoglycan synthesis</keyword>
<evidence type="ECO:0000256" key="14">
    <source>
        <dbReference type="HAMAP-Rule" id="MF_02081"/>
    </source>
</evidence>
<evidence type="ECO:0000256" key="9">
    <source>
        <dbReference type="ARBA" id="ARBA00022960"/>
    </source>
</evidence>
<feature type="domain" description="Penicillin-binding protein transpeptidase" evidence="15">
    <location>
        <begin position="270"/>
        <end position="606"/>
    </location>
</feature>
<keyword evidence="5 14" id="KW-0121">Carboxypeptidase</keyword>
<keyword evidence="8 14" id="KW-0378">Hydrolase</keyword>
<evidence type="ECO:0000256" key="3">
    <source>
        <dbReference type="ARBA" id="ARBA00022475"/>
    </source>
</evidence>
<protein>
    <recommendedName>
        <fullName evidence="14">Peptidoglycan D,D-transpeptidase MrdA</fullName>
        <ecNumber evidence="14">3.4.16.4</ecNumber>
    </recommendedName>
    <alternativeName>
        <fullName evidence="14">Penicillin-binding protein 2</fullName>
        <shortName evidence="14">PBP-2</shortName>
    </alternativeName>
</protein>
<dbReference type="Gene3D" id="3.30.1390.30">
    <property type="entry name" value="Penicillin-binding protein 2a, domain 3"/>
    <property type="match status" value="1"/>
</dbReference>
<keyword evidence="9 14" id="KW-0133">Cell shape</keyword>
<evidence type="ECO:0000259" key="15">
    <source>
        <dbReference type="Pfam" id="PF00905"/>
    </source>
</evidence>
<keyword evidence="13 14" id="KW-0961">Cell wall biogenesis/degradation</keyword>
<evidence type="ECO:0000256" key="7">
    <source>
        <dbReference type="ARBA" id="ARBA00022692"/>
    </source>
</evidence>
<dbReference type="SUPFAM" id="SSF56519">
    <property type="entry name" value="Penicillin binding protein dimerisation domain"/>
    <property type="match status" value="1"/>
</dbReference>
<dbReference type="InterPro" id="IPR036138">
    <property type="entry name" value="PBP_dimer_sf"/>
</dbReference>
<dbReference type="Pfam" id="PF03717">
    <property type="entry name" value="PBP_dimer"/>
    <property type="match status" value="1"/>
</dbReference>
<dbReference type="EMBL" id="JARWAO010000003">
    <property type="protein sequence ID" value="MDR5895958.1"/>
    <property type="molecule type" value="Genomic_DNA"/>
</dbReference>
<comment type="caution">
    <text evidence="14">Lacks conserved residue(s) required for the propagation of feature annotation.</text>
</comment>
<dbReference type="InterPro" id="IPR012338">
    <property type="entry name" value="Beta-lactam/transpept-like"/>
</dbReference>
<dbReference type="Pfam" id="PF00905">
    <property type="entry name" value="Transpeptidase"/>
    <property type="match status" value="1"/>
</dbReference>
<evidence type="ECO:0000313" key="18">
    <source>
        <dbReference type="Proteomes" id="UP001269375"/>
    </source>
</evidence>
<keyword evidence="18" id="KW-1185">Reference proteome</keyword>
<keyword evidence="3 14" id="KW-1003">Cell membrane</keyword>
<feature type="active site" description="Acyl-ester intermediate" evidence="14">
    <location>
        <position position="329"/>
    </location>
</feature>
<dbReference type="PANTHER" id="PTHR30627:SF2">
    <property type="entry name" value="PEPTIDOGLYCAN D,D-TRANSPEPTIDASE MRDA"/>
    <property type="match status" value="1"/>
</dbReference>
<comment type="pathway">
    <text evidence="14">Cell wall biogenesis; peptidoglycan biosynthesis.</text>
</comment>
<dbReference type="Gene3D" id="3.90.1310.10">
    <property type="entry name" value="Penicillin-binding protein 2a (Domain 2)"/>
    <property type="match status" value="1"/>
</dbReference>
<reference evidence="17 18" key="1">
    <citation type="submission" date="2023-04" db="EMBL/GenBank/DDBJ databases">
        <title>A long-awaited taxogenomic arrangement of the family Halomonadaceae.</title>
        <authorList>
            <person name="De La Haba R."/>
            <person name="Chuvochina M."/>
            <person name="Wittouck S."/>
            <person name="Arahal D.R."/>
            <person name="Sanchez-Porro C."/>
            <person name="Hugenholtz P."/>
            <person name="Ventosa A."/>
        </authorList>
    </citation>
    <scope>NUCLEOTIDE SEQUENCE [LARGE SCALE GENOMIC DNA]</scope>
    <source>
        <strain evidence="17 18">DSM 22428</strain>
    </source>
</reference>
<evidence type="ECO:0000256" key="2">
    <source>
        <dbReference type="ARBA" id="ARBA00004236"/>
    </source>
</evidence>